<dbReference type="AlphaFoldDB" id="D4J8K7"/>
<proteinExistence type="predicted"/>
<dbReference type="Proteomes" id="UP000008798">
    <property type="component" value="Chromosome"/>
</dbReference>
<organism evidence="1 2">
    <name type="scientific">Coprococcus catus GD/7</name>
    <dbReference type="NCBI Taxonomy" id="717962"/>
    <lineage>
        <taxon>Bacteria</taxon>
        <taxon>Bacillati</taxon>
        <taxon>Bacillota</taxon>
        <taxon>Clostridia</taxon>
        <taxon>Lachnospirales</taxon>
        <taxon>Lachnospiraceae</taxon>
        <taxon>Coprococcus</taxon>
    </lineage>
</organism>
<dbReference type="Pfam" id="PF24692">
    <property type="entry name" value="DUF7659"/>
    <property type="match status" value="1"/>
</dbReference>
<dbReference type="STRING" id="717962.CC1_19470"/>
<protein>
    <submittedName>
        <fullName evidence="1">Uncharacterized protein</fullName>
    </submittedName>
</protein>
<dbReference type="PATRIC" id="fig|717962.3.peg.1786"/>
<dbReference type="EMBL" id="FP929038">
    <property type="protein sequence ID" value="CBK80678.1"/>
    <property type="molecule type" value="Genomic_DNA"/>
</dbReference>
<gene>
    <name evidence="1" type="ORF">CC1_19470</name>
</gene>
<evidence type="ECO:0000313" key="1">
    <source>
        <dbReference type="EMBL" id="CBK80678.1"/>
    </source>
</evidence>
<reference evidence="1 2" key="1">
    <citation type="submission" date="2010-03" db="EMBL/GenBank/DDBJ databases">
        <title>The genome sequence of Coprococcus catus GD/7.</title>
        <authorList>
            <consortium name="metaHIT consortium -- http://www.metahit.eu/"/>
            <person name="Pajon A."/>
            <person name="Turner K."/>
            <person name="Parkhill J."/>
            <person name="Duncan S."/>
            <person name="Flint H."/>
        </authorList>
    </citation>
    <scope>NUCLEOTIDE SEQUENCE [LARGE SCALE GENOMIC DNA]</scope>
    <source>
        <strain evidence="1 2">GD/7</strain>
    </source>
</reference>
<dbReference type="KEGG" id="cct:CC1_19470"/>
<evidence type="ECO:0000313" key="2">
    <source>
        <dbReference type="Proteomes" id="UP000008798"/>
    </source>
</evidence>
<reference evidence="1 2" key="2">
    <citation type="submission" date="2010-03" db="EMBL/GenBank/DDBJ databases">
        <authorList>
            <person name="Pajon A."/>
        </authorList>
    </citation>
    <scope>NUCLEOTIDE SEQUENCE [LARGE SCALE GENOMIC DNA]</scope>
    <source>
        <strain evidence="1 2">GD/7</strain>
    </source>
</reference>
<accession>D4J8K7</accession>
<name>D4J8K7_9FIRM</name>
<dbReference type="InterPro" id="IPR056076">
    <property type="entry name" value="DUF7659"/>
</dbReference>
<dbReference type="HOGENOM" id="CLU_1764800_0_0_9"/>
<dbReference type="RefSeq" id="WP_015514246.1">
    <property type="nucleotide sequence ID" value="NC_021009.1"/>
</dbReference>
<sequence length="145" mass="17250">MESYRELRERQQKEFNELPLGFAFSDKQFYEMMQKWGLDPIKDLDKIYKIPFGGFLQKKDLNYYHEVIERHYDEMEAAKKSDTDGTGFLYQMFLYELDNHEYGYTGDLEDTLDCLGLTWEDLKAPPVMLKALDKASTEIREREGC</sequence>